<dbReference type="GO" id="GO:0005634">
    <property type="term" value="C:nucleus"/>
    <property type="evidence" value="ECO:0007669"/>
    <property type="project" value="UniProtKB-SubCell"/>
</dbReference>
<dbReference type="InterPro" id="IPR004333">
    <property type="entry name" value="SBP_dom"/>
</dbReference>
<sequence length="1016" mass="112877">METRIGGEAHLFYGRGPADLRAAGKRSLEWDPNDWKWDGDLFIASPLNSNPSNYQSRQFFPLGSGIPVTGDSSNSSSSCSDEVNLGIEKEKRELEKRRKVIVVEDENLGCQAGNLTLKLGGHGNPTTEREIGNWDGTSGKKTKLLGTSTNRAVCQVEDCGADLSIAKDYHRRHKVCEMHSKASRALVGNVLQRFCQQCSRFHVLQEFDEGKRSCRRRLAGHNKRRRKTQPDTVVNSSSLNDDQASGYLLISLLRILSDMHSNRSNHTNDQELLSHLLRSLARHDGLHGDKNISGLLQESQNSLNDGPAIGNSEMVLPSLLNGFQSPQTPNQEHRRITASEAAQKGVGVDDARGDNMQTTYSCKPAILFPIKDGPPVYSEARESSAGRSKLNNFDLNYAYIDSDDCMEDLERSPVPADLGTGSVECPSWVQQDSHQSSPPQTSENSDSASAQSPSSSEDAPSRTDRIVFKLFGKEPSDLPFVLQAQILDWLSHSPTDIESYIRPGCVILTIYLRQAESAWEELCCDLSSSLSRLLDVSDDDTFWRIGWVYVRVQHQISFIYNGEVVVDSSLPFESKHCSTILSVKPIAISTSERAQFSVKGFNLRQPSTRLLCALEGNYLVQEATNELEGVDSLKEHNKLQCLNFTCSIPAVMGRGFIEVEDHDLNSSFFPFIVAEKDVCSEIRILESAIELTETDDVQGRTGKMEARSQAMDFVHEMGWLLHRSHLKTRLGHLDPNSDLFPFERFKWLMGFSMDHDWCAVVKKLLDILLDGTVSAGKHPFLKFALSEMGLLHRAIARNSRPLVELLLRYIPEKVSDELRSEYKSVAGGVESFLFRPDDVSSAGLTPLHVAAGRDGSVDVLDALTDDPGKVGVEAWKSARDSSGFTPEDYARLRGHYSYIHLVQKKINRRAVTGHVVLDVPGVLSDCNMNQKPNEEHDASFQIVSNKMGPIRQPCKLCDRKLGNGNGSRSLLYRPAMLSMVAVAAVCVCVALLFKSSPEVVFVFGPFRWEMLDYGSS</sequence>
<evidence type="ECO:0000256" key="12">
    <source>
        <dbReference type="SAM" id="Phobius"/>
    </source>
</evidence>
<dbReference type="AlphaFoldDB" id="A0A5J5BIL1"/>
<keyword evidence="8" id="KW-0539">Nucleus</keyword>
<dbReference type="Proteomes" id="UP000325577">
    <property type="component" value="Linkage Group LG11"/>
</dbReference>
<organism evidence="14 15">
    <name type="scientific">Nyssa sinensis</name>
    <dbReference type="NCBI Taxonomy" id="561372"/>
    <lineage>
        <taxon>Eukaryota</taxon>
        <taxon>Viridiplantae</taxon>
        <taxon>Streptophyta</taxon>
        <taxon>Embryophyta</taxon>
        <taxon>Tracheophyta</taxon>
        <taxon>Spermatophyta</taxon>
        <taxon>Magnoliopsida</taxon>
        <taxon>eudicotyledons</taxon>
        <taxon>Gunneridae</taxon>
        <taxon>Pentapetalae</taxon>
        <taxon>asterids</taxon>
        <taxon>Cornales</taxon>
        <taxon>Nyssaceae</taxon>
        <taxon>Nyssa</taxon>
    </lineage>
</organism>
<evidence type="ECO:0000256" key="9">
    <source>
        <dbReference type="ARBA" id="ARBA00056472"/>
    </source>
</evidence>
<keyword evidence="6" id="KW-0238">DNA-binding</keyword>
<dbReference type="InterPro" id="IPR036770">
    <property type="entry name" value="Ankyrin_rpt-contain_sf"/>
</dbReference>
<dbReference type="Pfam" id="PF03110">
    <property type="entry name" value="SBP"/>
    <property type="match status" value="1"/>
</dbReference>
<evidence type="ECO:0000313" key="15">
    <source>
        <dbReference type="Proteomes" id="UP000325577"/>
    </source>
</evidence>
<dbReference type="PANTHER" id="PTHR31251:SF86">
    <property type="entry name" value="SQUAMOSA PROMOTER-BINDING-LIKE PROTEIN 1"/>
    <property type="match status" value="1"/>
</dbReference>
<evidence type="ECO:0000256" key="11">
    <source>
        <dbReference type="SAM" id="MobiDB-lite"/>
    </source>
</evidence>
<evidence type="ECO:0000256" key="4">
    <source>
        <dbReference type="ARBA" id="ARBA00022833"/>
    </source>
</evidence>
<dbReference type="GO" id="GO:0003677">
    <property type="term" value="F:DNA binding"/>
    <property type="evidence" value="ECO:0007669"/>
    <property type="project" value="UniProtKB-KW"/>
</dbReference>
<dbReference type="Pfam" id="PF26102">
    <property type="entry name" value="Ig_SPL7"/>
    <property type="match status" value="1"/>
</dbReference>
<dbReference type="FunFam" id="4.10.1100.10:FF:000001">
    <property type="entry name" value="Squamosa promoter-binding-like protein 14"/>
    <property type="match status" value="1"/>
</dbReference>
<evidence type="ECO:0000259" key="13">
    <source>
        <dbReference type="PROSITE" id="PS51141"/>
    </source>
</evidence>
<dbReference type="PANTHER" id="PTHR31251">
    <property type="entry name" value="SQUAMOSA PROMOTER-BINDING-LIKE PROTEIN 4"/>
    <property type="match status" value="1"/>
</dbReference>
<feature type="region of interest" description="Disordered" evidence="11">
    <location>
        <begin position="218"/>
        <end position="238"/>
    </location>
</feature>
<comment type="subcellular location">
    <subcellularLocation>
        <location evidence="1">Nucleus</location>
    </subcellularLocation>
</comment>
<dbReference type="InterPro" id="IPR044817">
    <property type="entry name" value="SBP-like"/>
</dbReference>
<dbReference type="SUPFAM" id="SSF48403">
    <property type="entry name" value="Ankyrin repeat"/>
    <property type="match status" value="1"/>
</dbReference>
<keyword evidence="12" id="KW-0812">Transmembrane</keyword>
<evidence type="ECO:0000256" key="10">
    <source>
        <dbReference type="PROSITE-ProRule" id="PRU00470"/>
    </source>
</evidence>
<feature type="compositionally biased region" description="Basic residues" evidence="11">
    <location>
        <begin position="218"/>
        <end position="227"/>
    </location>
</feature>
<proteinExistence type="predicted"/>
<dbReference type="OrthoDB" id="514967at2759"/>
<evidence type="ECO:0000256" key="1">
    <source>
        <dbReference type="ARBA" id="ARBA00004123"/>
    </source>
</evidence>
<evidence type="ECO:0000256" key="3">
    <source>
        <dbReference type="ARBA" id="ARBA00022771"/>
    </source>
</evidence>
<evidence type="ECO:0000313" key="14">
    <source>
        <dbReference type="EMBL" id="KAA8542995.1"/>
    </source>
</evidence>
<keyword evidence="7" id="KW-0804">Transcription</keyword>
<reference evidence="14 15" key="1">
    <citation type="submission" date="2019-09" db="EMBL/GenBank/DDBJ databases">
        <title>A chromosome-level genome assembly of the Chinese tupelo Nyssa sinensis.</title>
        <authorList>
            <person name="Yang X."/>
            <person name="Kang M."/>
            <person name="Yang Y."/>
            <person name="Xiong H."/>
            <person name="Wang M."/>
            <person name="Zhang Z."/>
            <person name="Wang Z."/>
            <person name="Wu H."/>
            <person name="Ma T."/>
            <person name="Liu J."/>
            <person name="Xi Z."/>
        </authorList>
    </citation>
    <scope>NUCLEOTIDE SEQUENCE [LARGE SCALE GENOMIC DNA]</scope>
    <source>
        <strain evidence="14">J267</strain>
        <tissue evidence="14">Leaf</tissue>
    </source>
</reference>
<dbReference type="SUPFAM" id="SSF103612">
    <property type="entry name" value="SBT domain"/>
    <property type="match status" value="1"/>
</dbReference>
<keyword evidence="4" id="KW-0862">Zinc</keyword>
<keyword evidence="5" id="KW-0805">Transcription regulation</keyword>
<keyword evidence="15" id="KW-1185">Reference proteome</keyword>
<evidence type="ECO:0000256" key="8">
    <source>
        <dbReference type="ARBA" id="ARBA00023242"/>
    </source>
</evidence>
<keyword evidence="12" id="KW-1133">Transmembrane helix</keyword>
<dbReference type="Gene3D" id="4.10.1100.10">
    <property type="entry name" value="Transcription factor, SBP-box domain"/>
    <property type="match status" value="1"/>
</dbReference>
<dbReference type="Gene3D" id="1.25.40.20">
    <property type="entry name" value="Ankyrin repeat-containing domain"/>
    <property type="match status" value="1"/>
</dbReference>
<dbReference type="InterPro" id="IPR036893">
    <property type="entry name" value="SBP_sf"/>
</dbReference>
<evidence type="ECO:0000256" key="6">
    <source>
        <dbReference type="ARBA" id="ARBA00023125"/>
    </source>
</evidence>
<dbReference type="PROSITE" id="PS51141">
    <property type="entry name" value="ZF_SBP"/>
    <property type="match status" value="1"/>
</dbReference>
<dbReference type="EMBL" id="CM018034">
    <property type="protein sequence ID" value="KAA8542995.1"/>
    <property type="molecule type" value="Genomic_DNA"/>
</dbReference>
<comment type="function">
    <text evidence="9">Probable transcriptional factor. Binds to the promoter of the SQUAMOSA gene.</text>
</comment>
<feature type="compositionally biased region" description="Polar residues" evidence="11">
    <location>
        <begin position="428"/>
        <end position="441"/>
    </location>
</feature>
<feature type="region of interest" description="Disordered" evidence="11">
    <location>
        <begin position="410"/>
        <end position="461"/>
    </location>
</feature>
<feature type="domain" description="SBP-type" evidence="13">
    <location>
        <begin position="151"/>
        <end position="228"/>
    </location>
</feature>
<evidence type="ECO:0000256" key="5">
    <source>
        <dbReference type="ARBA" id="ARBA00023015"/>
    </source>
</evidence>
<gene>
    <name evidence="14" type="ORF">F0562_021510</name>
</gene>
<evidence type="ECO:0000256" key="2">
    <source>
        <dbReference type="ARBA" id="ARBA00022723"/>
    </source>
</evidence>
<keyword evidence="3 10" id="KW-0863">Zinc-finger</keyword>
<dbReference type="GO" id="GO:0008270">
    <property type="term" value="F:zinc ion binding"/>
    <property type="evidence" value="ECO:0007669"/>
    <property type="project" value="UniProtKB-KW"/>
</dbReference>
<name>A0A5J5BIL1_9ASTE</name>
<keyword evidence="12" id="KW-0472">Membrane</keyword>
<evidence type="ECO:0000256" key="7">
    <source>
        <dbReference type="ARBA" id="ARBA00023163"/>
    </source>
</evidence>
<protein>
    <recommendedName>
        <fullName evidence="13">SBP-type domain-containing protein</fullName>
    </recommendedName>
</protein>
<feature type="transmembrane region" description="Helical" evidence="12">
    <location>
        <begin position="970"/>
        <end position="993"/>
    </location>
</feature>
<feature type="compositionally biased region" description="Low complexity" evidence="11">
    <location>
        <begin position="442"/>
        <end position="458"/>
    </location>
</feature>
<accession>A0A5J5BIL1</accession>
<keyword evidence="2" id="KW-0479">Metal-binding</keyword>